<dbReference type="PANTHER" id="PTHR24243">
    <property type="entry name" value="G-PROTEIN COUPLED RECEPTOR"/>
    <property type="match status" value="1"/>
</dbReference>
<evidence type="ECO:0000256" key="4">
    <source>
        <dbReference type="ARBA" id="ARBA00023040"/>
    </source>
</evidence>
<keyword evidence="6" id="KW-0675">Receptor</keyword>
<evidence type="ECO:0000256" key="6">
    <source>
        <dbReference type="ARBA" id="ARBA00023170"/>
    </source>
</evidence>
<accession>A0A814X7N6</accession>
<gene>
    <name evidence="10" type="ORF">ZHD862_LOCUS23417</name>
</gene>
<evidence type="ECO:0000313" key="11">
    <source>
        <dbReference type="Proteomes" id="UP000663864"/>
    </source>
</evidence>
<dbReference type="PROSITE" id="PS50262">
    <property type="entry name" value="G_PROTEIN_RECEP_F1_2"/>
    <property type="match status" value="1"/>
</dbReference>
<reference evidence="10" key="1">
    <citation type="submission" date="2021-02" db="EMBL/GenBank/DDBJ databases">
        <authorList>
            <person name="Nowell W R."/>
        </authorList>
    </citation>
    <scope>NUCLEOTIDE SEQUENCE</scope>
</reference>
<feature type="transmembrane region" description="Helical" evidence="8">
    <location>
        <begin position="270"/>
        <end position="293"/>
    </location>
</feature>
<organism evidence="10 11">
    <name type="scientific">Rotaria sordida</name>
    <dbReference type="NCBI Taxonomy" id="392033"/>
    <lineage>
        <taxon>Eukaryota</taxon>
        <taxon>Metazoa</taxon>
        <taxon>Spiralia</taxon>
        <taxon>Gnathifera</taxon>
        <taxon>Rotifera</taxon>
        <taxon>Eurotatoria</taxon>
        <taxon>Bdelloidea</taxon>
        <taxon>Philodinida</taxon>
        <taxon>Philodinidae</taxon>
        <taxon>Rotaria</taxon>
    </lineage>
</organism>
<evidence type="ECO:0000256" key="8">
    <source>
        <dbReference type="SAM" id="Phobius"/>
    </source>
</evidence>
<evidence type="ECO:0000313" key="10">
    <source>
        <dbReference type="EMBL" id="CAF1212091.1"/>
    </source>
</evidence>
<keyword evidence="3 8" id="KW-1133">Transmembrane helix</keyword>
<feature type="transmembrane region" description="Helical" evidence="8">
    <location>
        <begin position="95"/>
        <end position="113"/>
    </location>
</feature>
<feature type="transmembrane region" description="Helical" evidence="8">
    <location>
        <begin position="53"/>
        <end position="75"/>
    </location>
</feature>
<feature type="transmembrane region" description="Helical" evidence="8">
    <location>
        <begin position="229"/>
        <end position="250"/>
    </location>
</feature>
<keyword evidence="7" id="KW-0807">Transducer</keyword>
<comment type="subcellular location">
    <subcellularLocation>
        <location evidence="1">Membrane</location>
        <topology evidence="1">Multi-pass membrane protein</topology>
    </subcellularLocation>
</comment>
<feature type="domain" description="G-protein coupled receptors family 1 profile" evidence="9">
    <location>
        <begin position="33"/>
        <end position="290"/>
    </location>
</feature>
<protein>
    <recommendedName>
        <fullName evidence="9">G-protein coupled receptors family 1 profile domain-containing protein</fullName>
    </recommendedName>
</protein>
<dbReference type="InterPro" id="IPR000276">
    <property type="entry name" value="GPCR_Rhodpsn"/>
</dbReference>
<dbReference type="GO" id="GO:0004930">
    <property type="term" value="F:G protein-coupled receptor activity"/>
    <property type="evidence" value="ECO:0007669"/>
    <property type="project" value="UniProtKB-KW"/>
</dbReference>
<keyword evidence="2 8" id="KW-0812">Transmembrane</keyword>
<proteinExistence type="predicted"/>
<dbReference type="PANTHER" id="PTHR24243:SF233">
    <property type="entry name" value="THYROTROPIN-RELEASING HORMONE RECEPTOR"/>
    <property type="match status" value="1"/>
</dbReference>
<comment type="caution">
    <text evidence="10">The sequence shown here is derived from an EMBL/GenBank/DDBJ whole genome shotgun (WGS) entry which is preliminary data.</text>
</comment>
<keyword evidence="5 8" id="KW-0472">Membrane</keyword>
<feature type="transmembrane region" description="Helical" evidence="8">
    <location>
        <begin position="20"/>
        <end position="41"/>
    </location>
</feature>
<feature type="transmembrane region" description="Helical" evidence="8">
    <location>
        <begin position="175"/>
        <end position="198"/>
    </location>
</feature>
<feature type="transmembrane region" description="Helical" evidence="8">
    <location>
        <begin position="134"/>
        <end position="155"/>
    </location>
</feature>
<dbReference type="GO" id="GO:0005886">
    <property type="term" value="C:plasma membrane"/>
    <property type="evidence" value="ECO:0007669"/>
    <property type="project" value="TreeGrafter"/>
</dbReference>
<evidence type="ECO:0000256" key="1">
    <source>
        <dbReference type="ARBA" id="ARBA00004141"/>
    </source>
</evidence>
<evidence type="ECO:0000256" key="2">
    <source>
        <dbReference type="ARBA" id="ARBA00022692"/>
    </source>
</evidence>
<dbReference type="Pfam" id="PF00001">
    <property type="entry name" value="7tm_1"/>
    <property type="match status" value="1"/>
</dbReference>
<dbReference type="AlphaFoldDB" id="A0A814X7N6"/>
<dbReference type="Gene3D" id="1.20.1070.10">
    <property type="entry name" value="Rhodopsin 7-helix transmembrane proteins"/>
    <property type="match status" value="1"/>
</dbReference>
<evidence type="ECO:0000256" key="7">
    <source>
        <dbReference type="ARBA" id="ARBA00023224"/>
    </source>
</evidence>
<dbReference type="SUPFAM" id="SSF81321">
    <property type="entry name" value="Family A G protein-coupled receptor-like"/>
    <property type="match status" value="1"/>
</dbReference>
<keyword evidence="4" id="KW-0297">G-protein coupled receptor</keyword>
<evidence type="ECO:0000256" key="3">
    <source>
        <dbReference type="ARBA" id="ARBA00022989"/>
    </source>
</evidence>
<name>A0A814X7N6_9BILA</name>
<dbReference type="Proteomes" id="UP000663864">
    <property type="component" value="Unassembled WGS sequence"/>
</dbReference>
<dbReference type="InterPro" id="IPR017452">
    <property type="entry name" value="GPCR_Rhodpsn_7TM"/>
</dbReference>
<sequence>MLMSTSSNNTLPIVQRTLTLYIYPIWLIFGIIGCLLNLIVFSRPQLRTTSCCIYFFAASVDHLMTLIIGIGPVLYTLNNPDPQIQSLLFCKLRGYIFQICLMLSRWFVAFACIDRFALTSDKINLRNFAKPKMAYRIIIIIIIFWSIICSHRLIFYEIKGNLCGIINNMAAALYHSVYVIIGAGIFPAIMMTICAYFIHRNLAHKHQRRIRLSLGDYQRNPLDQQVLKILLVQVICYIIFTIPQLCNLVFNTISITIPNRSNEQLIIEAFVAFLAELMLYLFPVTSFYLYTLTSRTFRKESMKFFRSRIGRKNRIIPVIGGATDGYHLEHQKTTTNVCGSPVKISVMEIKQKL</sequence>
<evidence type="ECO:0000256" key="5">
    <source>
        <dbReference type="ARBA" id="ARBA00023136"/>
    </source>
</evidence>
<evidence type="ECO:0000259" key="9">
    <source>
        <dbReference type="PROSITE" id="PS50262"/>
    </source>
</evidence>
<dbReference type="EMBL" id="CAJNOT010001522">
    <property type="protein sequence ID" value="CAF1212091.1"/>
    <property type="molecule type" value="Genomic_DNA"/>
</dbReference>